<organism evidence="3 4">
    <name type="scientific">Trapa natans</name>
    <name type="common">Water chestnut</name>
    <dbReference type="NCBI Taxonomy" id="22666"/>
    <lineage>
        <taxon>Eukaryota</taxon>
        <taxon>Viridiplantae</taxon>
        <taxon>Streptophyta</taxon>
        <taxon>Embryophyta</taxon>
        <taxon>Tracheophyta</taxon>
        <taxon>Spermatophyta</taxon>
        <taxon>Magnoliopsida</taxon>
        <taxon>eudicotyledons</taxon>
        <taxon>Gunneridae</taxon>
        <taxon>Pentapetalae</taxon>
        <taxon>rosids</taxon>
        <taxon>malvids</taxon>
        <taxon>Myrtales</taxon>
        <taxon>Lythraceae</taxon>
        <taxon>Trapa</taxon>
    </lineage>
</organism>
<reference evidence="3 4" key="1">
    <citation type="journal article" date="2023" name="Hortic Res">
        <title>Pangenome of water caltrop reveals structural variations and asymmetric subgenome divergence after allopolyploidization.</title>
        <authorList>
            <person name="Zhang X."/>
            <person name="Chen Y."/>
            <person name="Wang L."/>
            <person name="Yuan Y."/>
            <person name="Fang M."/>
            <person name="Shi L."/>
            <person name="Lu R."/>
            <person name="Comes H.P."/>
            <person name="Ma Y."/>
            <person name="Chen Y."/>
            <person name="Huang G."/>
            <person name="Zhou Y."/>
            <person name="Zheng Z."/>
            <person name="Qiu Y."/>
        </authorList>
    </citation>
    <scope>NUCLEOTIDE SEQUENCE [LARGE SCALE GENOMIC DNA]</scope>
    <source>
        <strain evidence="3">F231</strain>
    </source>
</reference>
<gene>
    <name evidence="3" type="ORF">SAY86_001538</name>
</gene>
<dbReference type="Proteomes" id="UP001346149">
    <property type="component" value="Unassembled WGS sequence"/>
</dbReference>
<feature type="domain" description="Endonuclease/exonuclease/phosphatase" evidence="2">
    <location>
        <begin position="59"/>
        <end position="375"/>
    </location>
</feature>
<dbReference type="AlphaFoldDB" id="A0AAN7MW63"/>
<dbReference type="Pfam" id="PF03372">
    <property type="entry name" value="Exo_endo_phos"/>
    <property type="match status" value="1"/>
</dbReference>
<dbReference type="PANTHER" id="PTHR12121">
    <property type="entry name" value="CARBON CATABOLITE REPRESSOR PROTEIN 4"/>
    <property type="match status" value="1"/>
</dbReference>
<sequence>MQRGVILLPHFTTFPSITRYCMKKMSTTPSPVIPRFVSVEGGDIFSRSQPDGFRFRLVSYNILAQVYVKSSFFPHSPKPCLRWKARSQAILTVLKNLEADFLCLQEVDEYDGFYRANMEKTGYTSVYVQRTGEKRDGCGIFYRQDRAELVLVDRIEYNDLVDSIQEITDSSDIHNDEMSNGNSDAKTKCASPVKKSTDDHADPRVRMKRDCVGILAAFRLKGSPGQLIIIANTHIYWDPEWADVKLAQAKYLLSRLARFRTKVSDKFESFPPVIVAGDFNSIPGDKVYQYMVSGHSSSVVPGCSDDLLIPLQSVYGSTRGEPSFTNCTPGFTNTIDYIFFSPSQDLKPAGILELPESDSPEVIGWLPNNHHPSDHLPIGAEFELVDG</sequence>
<dbReference type="EMBL" id="JAXQNO010000002">
    <property type="protein sequence ID" value="KAK4803335.1"/>
    <property type="molecule type" value="Genomic_DNA"/>
</dbReference>
<evidence type="ECO:0000313" key="4">
    <source>
        <dbReference type="Proteomes" id="UP001346149"/>
    </source>
</evidence>
<dbReference type="Gene3D" id="3.60.10.10">
    <property type="entry name" value="Endonuclease/exonuclease/phosphatase"/>
    <property type="match status" value="1"/>
</dbReference>
<dbReference type="SUPFAM" id="SSF56219">
    <property type="entry name" value="DNase I-like"/>
    <property type="match status" value="1"/>
</dbReference>
<accession>A0AAN7MW63</accession>
<proteinExistence type="predicted"/>
<dbReference type="GO" id="GO:0000175">
    <property type="term" value="F:3'-5'-RNA exonuclease activity"/>
    <property type="evidence" value="ECO:0007669"/>
    <property type="project" value="TreeGrafter"/>
</dbReference>
<dbReference type="InterPro" id="IPR036691">
    <property type="entry name" value="Endo/exonu/phosph_ase_sf"/>
</dbReference>
<comment type="caution">
    <text evidence="3">The sequence shown here is derived from an EMBL/GenBank/DDBJ whole genome shotgun (WGS) entry which is preliminary data.</text>
</comment>
<feature type="region of interest" description="Disordered" evidence="1">
    <location>
        <begin position="172"/>
        <end position="201"/>
    </location>
</feature>
<name>A0AAN7MW63_TRANT</name>
<dbReference type="InterPro" id="IPR050410">
    <property type="entry name" value="CCR4/nocturin_mRNA_transcr"/>
</dbReference>
<protein>
    <recommendedName>
        <fullName evidence="2">Endonuclease/exonuclease/phosphatase domain-containing protein</fullName>
    </recommendedName>
</protein>
<evidence type="ECO:0000313" key="3">
    <source>
        <dbReference type="EMBL" id="KAK4803335.1"/>
    </source>
</evidence>
<evidence type="ECO:0000256" key="1">
    <source>
        <dbReference type="SAM" id="MobiDB-lite"/>
    </source>
</evidence>
<keyword evidence="4" id="KW-1185">Reference proteome</keyword>
<evidence type="ECO:0000259" key="2">
    <source>
        <dbReference type="Pfam" id="PF03372"/>
    </source>
</evidence>
<dbReference type="PANTHER" id="PTHR12121:SF68">
    <property type="entry name" value="CARBON CATABOLITE REPRESSOR PROTEIN 4 HOMOLOG 4-RELATED"/>
    <property type="match status" value="1"/>
</dbReference>
<dbReference type="InterPro" id="IPR005135">
    <property type="entry name" value="Endo/exonuclease/phosphatase"/>
</dbReference>